<accession>A0A7S2RIV4</accession>
<organism evidence="4">
    <name type="scientific">Mucochytrium quahogii</name>
    <dbReference type="NCBI Taxonomy" id="96639"/>
    <lineage>
        <taxon>Eukaryota</taxon>
        <taxon>Sar</taxon>
        <taxon>Stramenopiles</taxon>
        <taxon>Bigyra</taxon>
        <taxon>Labyrinthulomycetes</taxon>
        <taxon>Thraustochytrida</taxon>
        <taxon>Thraustochytriidae</taxon>
        <taxon>Mucochytrium</taxon>
    </lineage>
</organism>
<sequence>MMAKRKAISKKASSSSSARATTRSGDADRNAKTDKVSKTGRRTRSRSNMSTESLKAESTSIDADATVKNDNGSSTGRRTRSRSNMSTGSAKSDEGAENGRVTTRSGDSTRESKEVARTGRRTRSRSNMSTESGTSEQEGGSKKRGRPTSNGRNSITVGNGNPPTSEKTTEPLVGNKDANAHKRRRYHPSSEGDLEELCKTVRENPEVEVEKVECIEQLVLGSLWMKFSKRELDESKLVLLIQLIATSKLGVQDYMLECMSLSAEDGTFGRFIASVISVLVSATSESTVFIGCVNLILGCLRRFDCKPIRIACYDLVSHHLWHLVSPGRLEKEFTLSEVLAHQWSLKKASGSPSLAVGDFWNCMFKSLCGGEKDVIIAGLKLILCCLQSTVMRQFLVLLLEDTNILSRCRISTSDDTVLEFIDQCEQALFCGAQSNDDTRQHCVSRVRLLQRVALRHFEEELKDLALMSVGQAFDAVKNDFFRNRQVELPSMIKLCKLLGIHDSDAKSQLKPFCKLDEDSELKLLQQIVKLYHRKFDSYSSLTTTAMNYDGWVDLAVDELRGFESIRELRNHAETKLLNLGDMGGSRLQYLSVDECIHNQLCLLREQTKYTHLLDIENGVSALKPNVGTEITFTSWSRMSTPARLESRKFLACDFGQTPTPVLGEWASLQLSKLPVVVVELDTKDGAIVFKSYYVGIVKSLDVLNGMVGLEWCGSRFPVSKSSQYVVVRKNTENSRSHKLGVAIIDGSRELDLADIIPRSLQHVWLGHANAAQRKAGCGLALVHSTSTRDISEEFFQRVFLEESIEPGKGRMLVVAESDEAVYNILQYLDTQTAMRSTRLRNVDLNHRVGFCLSRRLEILSQVEELAQGLGVKSGGNLSCETAMHFFKLYILPELQKYTSDPAVAVFPFAFFFGGRDDKKSANEREIGVIRTMFEELSTYRMFELVQVHRARVEYVLHHHTQVLVATHGDIADFLQGDENNRISVERLVLLESDRITDADVLPTFLSVENVKDCVLVGDTAAVYPARKGFWLSVFDRMRRLGFSTGEEQVDLSSSPWDTLEFQVKSFRKRVASSALFQKSQTWNNPGFRHTCQFVDVPPGGEDIGDYRSLAEAEYVVATFQYMILQGYSPSDISIVTLFQAQKLLIIDILHARCRALNLPFPSRISTYDEFIGQTSRYVLVSLVRSQSHSSDPRRDMLGLTCASHGLYVFGSRSLYCENPVWGPLMKLWGATRLELRLNEHFGCDSQGGEVVAYRANTLKDLGVVVAYMLYDRCKQFVV</sequence>
<dbReference type="PANTHER" id="PTHR10887">
    <property type="entry name" value="DNA2/NAM7 HELICASE FAMILY"/>
    <property type="match status" value="1"/>
</dbReference>
<feature type="compositionally biased region" description="Basic and acidic residues" evidence="1">
    <location>
        <begin position="107"/>
        <end position="117"/>
    </location>
</feature>
<reference evidence="4" key="1">
    <citation type="submission" date="2021-01" db="EMBL/GenBank/DDBJ databases">
        <authorList>
            <person name="Corre E."/>
            <person name="Pelletier E."/>
            <person name="Niang G."/>
            <person name="Scheremetjew M."/>
            <person name="Finn R."/>
            <person name="Kale V."/>
            <person name="Holt S."/>
            <person name="Cochrane G."/>
            <person name="Meng A."/>
            <person name="Brown T."/>
            <person name="Cohen L."/>
        </authorList>
    </citation>
    <scope>NUCLEOTIDE SEQUENCE</scope>
    <source>
        <strain evidence="4">NY070348D</strain>
    </source>
</reference>
<dbReference type="InterPro" id="IPR027417">
    <property type="entry name" value="P-loop_NTPase"/>
</dbReference>
<dbReference type="InterPro" id="IPR041679">
    <property type="entry name" value="DNA2/NAM7-like_C"/>
</dbReference>
<dbReference type="InterPro" id="IPR047187">
    <property type="entry name" value="SF1_C_Upf1"/>
</dbReference>
<feature type="compositionally biased region" description="Low complexity" evidence="1">
    <location>
        <begin position="10"/>
        <end position="24"/>
    </location>
</feature>
<feature type="domain" description="DNA2/NAM7 helicase-like C-terminal" evidence="2">
    <location>
        <begin position="1088"/>
        <end position="1212"/>
    </location>
</feature>
<gene>
    <name evidence="4" type="ORF">QSP1433_LOCUS3882</name>
</gene>
<feature type="compositionally biased region" description="Polar residues" evidence="1">
    <location>
        <begin position="46"/>
        <end position="61"/>
    </location>
</feature>
<evidence type="ECO:0000256" key="1">
    <source>
        <dbReference type="SAM" id="MobiDB-lite"/>
    </source>
</evidence>
<evidence type="ECO:0000259" key="2">
    <source>
        <dbReference type="Pfam" id="PF13087"/>
    </source>
</evidence>
<evidence type="ECO:0000313" key="4">
    <source>
        <dbReference type="EMBL" id="CAD9672285.1"/>
    </source>
</evidence>
<feature type="region of interest" description="Disordered" evidence="1">
    <location>
        <begin position="1"/>
        <end position="193"/>
    </location>
</feature>
<dbReference type="Pfam" id="PF16399">
    <property type="entry name" value="Aquarius_N_1st"/>
    <property type="match status" value="1"/>
</dbReference>
<protein>
    <recommendedName>
        <fullName evidence="5">DNA2/NAM7 helicase-like C-terminal domain-containing protein</fullName>
    </recommendedName>
</protein>
<evidence type="ECO:0000259" key="3">
    <source>
        <dbReference type="Pfam" id="PF16399"/>
    </source>
</evidence>
<dbReference type="CDD" id="cd18808">
    <property type="entry name" value="SF1_C_Upf1"/>
    <property type="match status" value="1"/>
</dbReference>
<feature type="compositionally biased region" description="Polar residues" evidence="1">
    <location>
        <begin position="147"/>
        <end position="166"/>
    </location>
</feature>
<feature type="compositionally biased region" description="Polar residues" evidence="1">
    <location>
        <begin position="125"/>
        <end position="138"/>
    </location>
</feature>
<dbReference type="Pfam" id="PF13087">
    <property type="entry name" value="AAA_12"/>
    <property type="match status" value="1"/>
</dbReference>
<dbReference type="GO" id="GO:0003729">
    <property type="term" value="F:mRNA binding"/>
    <property type="evidence" value="ECO:0007669"/>
    <property type="project" value="TreeGrafter"/>
</dbReference>
<dbReference type="PANTHER" id="PTHR10887:SF5">
    <property type="entry name" value="RNA HELICASE AQUARIUS"/>
    <property type="match status" value="1"/>
</dbReference>
<proteinExistence type="predicted"/>
<dbReference type="EMBL" id="HBHK01006419">
    <property type="protein sequence ID" value="CAD9672285.1"/>
    <property type="molecule type" value="Transcribed_RNA"/>
</dbReference>
<feature type="compositionally biased region" description="Low complexity" evidence="1">
    <location>
        <begin position="71"/>
        <end position="89"/>
    </location>
</feature>
<dbReference type="SUPFAM" id="SSF52540">
    <property type="entry name" value="P-loop containing nucleoside triphosphate hydrolases"/>
    <property type="match status" value="1"/>
</dbReference>
<dbReference type="GO" id="GO:0071013">
    <property type="term" value="C:catalytic step 2 spliceosome"/>
    <property type="evidence" value="ECO:0007669"/>
    <property type="project" value="TreeGrafter"/>
</dbReference>
<feature type="compositionally biased region" description="Basic and acidic residues" evidence="1">
    <location>
        <begin position="25"/>
        <end position="37"/>
    </location>
</feature>
<name>A0A7S2RIV4_9STRA</name>
<feature type="domain" description="RNA helicase aquarius N-terminal" evidence="3">
    <location>
        <begin position="210"/>
        <end position="344"/>
    </location>
</feature>
<dbReference type="InterPro" id="IPR032174">
    <property type="entry name" value="Aquarius_N"/>
</dbReference>
<dbReference type="Gene3D" id="3.40.50.300">
    <property type="entry name" value="P-loop containing nucleotide triphosphate hydrolases"/>
    <property type="match status" value="1"/>
</dbReference>
<dbReference type="AlphaFoldDB" id="A0A7S2RIV4"/>
<evidence type="ECO:0008006" key="5">
    <source>
        <dbReference type="Google" id="ProtNLM"/>
    </source>
</evidence>
<dbReference type="InterPro" id="IPR045055">
    <property type="entry name" value="DNA2/NAM7-like"/>
</dbReference>